<keyword evidence="5 12" id="KW-0479">Metal-binding</keyword>
<dbReference type="Gene3D" id="3.40.1190.20">
    <property type="match status" value="1"/>
</dbReference>
<evidence type="ECO:0000259" key="13">
    <source>
        <dbReference type="Pfam" id="PF00294"/>
    </source>
</evidence>
<comment type="function">
    <text evidence="12">Catalyzes the phosphorylation of ribose at O-5 in a reaction requiring ATP and magnesium. The resulting D-ribose-5-phosphate can then be used either for sythesis of nucleotides, histidine, and tryptophan, or as a component of the pentose phosphate pathway.</text>
</comment>
<evidence type="ECO:0000256" key="2">
    <source>
        <dbReference type="ARBA" id="ARBA00012035"/>
    </source>
</evidence>
<feature type="binding site" evidence="12">
    <location>
        <position position="291"/>
    </location>
    <ligand>
        <name>K(+)</name>
        <dbReference type="ChEBI" id="CHEBI:29103"/>
    </ligand>
</feature>
<keyword evidence="6 12" id="KW-0547">Nucleotide-binding</keyword>
<protein>
    <recommendedName>
        <fullName evidence="3 12">Ribokinase</fullName>
        <shortName evidence="12">RK</shortName>
        <ecNumber evidence="2 12">2.7.1.15</ecNumber>
    </recommendedName>
</protein>
<sequence length="302" mass="31595">MARIIILGSINMDVVVMTPRHPNPGETLFGSDLKFIPGGKGANQAVAASRLGGDVVLVGKLGEDAFGSALQKFLEEENLNLDHLYFSQDTPSGTALITVDENAENRIIVVPGCNAELSPADFGSLSITADDILVSVFEIPQETIKAAFQTAKEVGAKTILNPAPAAPFIEGLQDLCDTLIVNETELSFFSGEDANPDVLESLHRQARAIRSTASQIIIVTLGGNGAVCLQGDDFFSVAGNKVEAVDTTAAGDCFTGALAVALKEGLSLSDAIRFANFAASLSVQKVGASASLPYRQEVNGLL</sequence>
<feature type="active site" description="Proton acceptor" evidence="12">
    <location>
        <position position="252"/>
    </location>
</feature>
<feature type="binding site" evidence="12">
    <location>
        <position position="287"/>
    </location>
    <ligand>
        <name>K(+)</name>
        <dbReference type="ChEBI" id="CHEBI:29103"/>
    </ligand>
</feature>
<feature type="binding site" evidence="12">
    <location>
        <begin position="11"/>
        <end position="13"/>
    </location>
    <ligand>
        <name>substrate</name>
    </ligand>
</feature>
<evidence type="ECO:0000313" key="15">
    <source>
        <dbReference type="Proteomes" id="UP000614469"/>
    </source>
</evidence>
<dbReference type="GO" id="GO:0046872">
    <property type="term" value="F:metal ion binding"/>
    <property type="evidence" value="ECO:0007669"/>
    <property type="project" value="UniProtKB-KW"/>
</dbReference>
<feature type="domain" description="Carbohydrate kinase PfkB" evidence="13">
    <location>
        <begin position="1"/>
        <end position="293"/>
    </location>
</feature>
<feature type="binding site" evidence="12">
    <location>
        <begin position="39"/>
        <end position="43"/>
    </location>
    <ligand>
        <name>substrate</name>
    </ligand>
</feature>
<dbReference type="InterPro" id="IPR011611">
    <property type="entry name" value="PfkB_dom"/>
</dbReference>
<evidence type="ECO:0000256" key="10">
    <source>
        <dbReference type="ARBA" id="ARBA00022958"/>
    </source>
</evidence>
<gene>
    <name evidence="12 14" type="primary">rbsK</name>
    <name evidence="14" type="ORF">H8E29_11945</name>
</gene>
<dbReference type="EMBL" id="JACNJN010000133">
    <property type="protein sequence ID" value="MBC8335969.1"/>
    <property type="molecule type" value="Genomic_DNA"/>
</dbReference>
<dbReference type="EC" id="2.7.1.15" evidence="2 12"/>
<dbReference type="Proteomes" id="UP000614469">
    <property type="component" value="Unassembled WGS sequence"/>
</dbReference>
<dbReference type="UniPathway" id="UPA00916">
    <property type="reaction ID" value="UER00889"/>
</dbReference>
<feature type="binding site" evidence="12">
    <location>
        <begin position="251"/>
        <end position="252"/>
    </location>
    <ligand>
        <name>ATP</name>
        <dbReference type="ChEBI" id="CHEBI:30616"/>
    </ligand>
</feature>
<dbReference type="GO" id="GO:0019303">
    <property type="term" value="P:D-ribose catabolic process"/>
    <property type="evidence" value="ECO:0007669"/>
    <property type="project" value="UniProtKB-UniRule"/>
</dbReference>
<comment type="caution">
    <text evidence="12">Lacks conserved residue(s) required for the propagation of feature annotation.</text>
</comment>
<dbReference type="HAMAP" id="MF_01987">
    <property type="entry name" value="Ribokinase"/>
    <property type="match status" value="1"/>
</dbReference>
<keyword evidence="4 12" id="KW-0808">Transferase</keyword>
<dbReference type="InterPro" id="IPR002139">
    <property type="entry name" value="Ribo/fructo_kinase"/>
</dbReference>
<dbReference type="GO" id="GO:0005829">
    <property type="term" value="C:cytosol"/>
    <property type="evidence" value="ECO:0007669"/>
    <property type="project" value="TreeGrafter"/>
</dbReference>
<keyword evidence="10 12" id="KW-0630">Potassium</keyword>
<feature type="binding site" evidence="12">
    <location>
        <position position="182"/>
    </location>
    <ligand>
        <name>ATP</name>
        <dbReference type="ChEBI" id="CHEBI:30616"/>
    </ligand>
</feature>
<keyword evidence="12" id="KW-0963">Cytoplasm</keyword>
<evidence type="ECO:0000256" key="8">
    <source>
        <dbReference type="ARBA" id="ARBA00022840"/>
    </source>
</evidence>
<feature type="binding site" evidence="12">
    <location>
        <position position="138"/>
    </location>
    <ligand>
        <name>substrate</name>
    </ligand>
</feature>
<feature type="binding site" evidence="12">
    <location>
        <position position="252"/>
    </location>
    <ligand>
        <name>substrate</name>
    </ligand>
</feature>
<feature type="binding site" evidence="12">
    <location>
        <begin position="220"/>
        <end position="225"/>
    </location>
    <ligand>
        <name>ATP</name>
        <dbReference type="ChEBI" id="CHEBI:30616"/>
    </ligand>
</feature>
<comment type="subcellular location">
    <subcellularLocation>
        <location evidence="12">Cytoplasm</location>
    </subcellularLocation>
</comment>
<dbReference type="InterPro" id="IPR002173">
    <property type="entry name" value="Carboh/pur_kinase_PfkB_CS"/>
</dbReference>
<evidence type="ECO:0000256" key="9">
    <source>
        <dbReference type="ARBA" id="ARBA00022842"/>
    </source>
</evidence>
<dbReference type="GO" id="GO:0005524">
    <property type="term" value="F:ATP binding"/>
    <property type="evidence" value="ECO:0007669"/>
    <property type="project" value="UniProtKB-UniRule"/>
</dbReference>
<comment type="subunit">
    <text evidence="12">Homodimer.</text>
</comment>
<evidence type="ECO:0000256" key="4">
    <source>
        <dbReference type="ARBA" id="ARBA00022679"/>
    </source>
</evidence>
<evidence type="ECO:0000256" key="3">
    <source>
        <dbReference type="ARBA" id="ARBA00016943"/>
    </source>
</evidence>
<comment type="pathway">
    <text evidence="12">Carbohydrate metabolism; D-ribose degradation; D-ribose 5-phosphate from beta-D-ribopyranose: step 2/2.</text>
</comment>
<comment type="similarity">
    <text evidence="12">Belongs to the carbohydrate kinase PfkB family. Ribokinase subfamily.</text>
</comment>
<dbReference type="PRINTS" id="PR00990">
    <property type="entry name" value="RIBOKINASE"/>
</dbReference>
<organism evidence="14 15">
    <name type="scientific">Candidatus Desulfolinea nitratireducens</name>
    <dbReference type="NCBI Taxonomy" id="2841698"/>
    <lineage>
        <taxon>Bacteria</taxon>
        <taxon>Bacillati</taxon>
        <taxon>Chloroflexota</taxon>
        <taxon>Anaerolineae</taxon>
        <taxon>Anaerolineales</taxon>
        <taxon>Anaerolineales incertae sedis</taxon>
        <taxon>Candidatus Desulfolinea</taxon>
    </lineage>
</organism>
<evidence type="ECO:0000256" key="5">
    <source>
        <dbReference type="ARBA" id="ARBA00022723"/>
    </source>
</evidence>
<comment type="cofactor">
    <cofactor evidence="12">
        <name>Mg(2+)</name>
        <dbReference type="ChEBI" id="CHEBI:18420"/>
    </cofactor>
    <text evidence="12">Requires a divalent cation, most likely magnesium in vivo, as an electrophilic catalyst to aid phosphoryl group transfer. It is the chelate of the metal and the nucleotide that is the actual substrate.</text>
</comment>
<dbReference type="NCBIfam" id="TIGR02152">
    <property type="entry name" value="D_ribokin_bact"/>
    <property type="match status" value="1"/>
</dbReference>
<dbReference type="GO" id="GO:0004747">
    <property type="term" value="F:ribokinase activity"/>
    <property type="evidence" value="ECO:0007669"/>
    <property type="project" value="UniProtKB-UniRule"/>
</dbReference>
<feature type="binding site" evidence="12">
    <location>
        <position position="276"/>
    </location>
    <ligand>
        <name>ATP</name>
        <dbReference type="ChEBI" id="CHEBI:30616"/>
    </ligand>
</feature>
<dbReference type="AlphaFoldDB" id="A0A8J6TJE7"/>
<keyword evidence="11 12" id="KW-0119">Carbohydrate metabolism</keyword>
<dbReference type="PANTHER" id="PTHR10584:SF166">
    <property type="entry name" value="RIBOKINASE"/>
    <property type="match status" value="1"/>
</dbReference>
<comment type="similarity">
    <text evidence="1">Belongs to the carbohydrate kinase pfkB family.</text>
</comment>
<dbReference type="SUPFAM" id="SSF53613">
    <property type="entry name" value="Ribokinase-like"/>
    <property type="match status" value="1"/>
</dbReference>
<feature type="binding site" evidence="12">
    <location>
        <position position="282"/>
    </location>
    <ligand>
        <name>K(+)</name>
        <dbReference type="ChEBI" id="CHEBI:29103"/>
    </ligand>
</feature>
<dbReference type="CDD" id="cd01174">
    <property type="entry name" value="ribokinase"/>
    <property type="match status" value="1"/>
</dbReference>
<evidence type="ECO:0000313" key="14">
    <source>
        <dbReference type="EMBL" id="MBC8335969.1"/>
    </source>
</evidence>
<proteinExistence type="inferred from homology"/>
<name>A0A8J6TJE7_9CHLR</name>
<evidence type="ECO:0000256" key="12">
    <source>
        <dbReference type="HAMAP-Rule" id="MF_01987"/>
    </source>
</evidence>
<evidence type="ECO:0000256" key="1">
    <source>
        <dbReference type="ARBA" id="ARBA00005380"/>
    </source>
</evidence>
<evidence type="ECO:0000256" key="7">
    <source>
        <dbReference type="ARBA" id="ARBA00022777"/>
    </source>
</evidence>
<comment type="caution">
    <text evidence="14">The sequence shown here is derived from an EMBL/GenBank/DDBJ whole genome shotgun (WGS) entry which is preliminary data.</text>
</comment>
<evidence type="ECO:0000256" key="6">
    <source>
        <dbReference type="ARBA" id="ARBA00022741"/>
    </source>
</evidence>
<evidence type="ECO:0000256" key="11">
    <source>
        <dbReference type="ARBA" id="ARBA00023277"/>
    </source>
</evidence>
<keyword evidence="9 12" id="KW-0460">Magnesium</keyword>
<keyword evidence="8 12" id="KW-0067">ATP-binding</keyword>
<reference evidence="14 15" key="1">
    <citation type="submission" date="2020-08" db="EMBL/GenBank/DDBJ databases">
        <title>Bridging the membrane lipid divide: bacteria of the FCB group superphylum have the potential to synthesize archaeal ether lipids.</title>
        <authorList>
            <person name="Villanueva L."/>
            <person name="Von Meijenfeldt F.A.B."/>
            <person name="Westbye A.B."/>
            <person name="Yadav S."/>
            <person name="Hopmans E.C."/>
            <person name="Dutilh B.E."/>
            <person name="Sinninghe Damste J.S."/>
        </authorList>
    </citation>
    <scope>NUCLEOTIDE SEQUENCE [LARGE SCALE GENOMIC DNA]</scope>
    <source>
        <strain evidence="14">NIOZ-UU36</strain>
    </source>
</reference>
<dbReference type="InterPro" id="IPR011877">
    <property type="entry name" value="Ribokinase"/>
</dbReference>
<feature type="binding site" evidence="12">
    <location>
        <position position="285"/>
    </location>
    <ligand>
        <name>K(+)</name>
        <dbReference type="ChEBI" id="CHEBI:29103"/>
    </ligand>
</feature>
<feature type="binding site" evidence="12">
    <location>
        <position position="246"/>
    </location>
    <ligand>
        <name>K(+)</name>
        <dbReference type="ChEBI" id="CHEBI:29103"/>
    </ligand>
</feature>
<accession>A0A8J6TJE7</accession>
<keyword evidence="7 12" id="KW-0418">Kinase</keyword>
<feature type="binding site" evidence="12">
    <location>
        <position position="248"/>
    </location>
    <ligand>
        <name>K(+)</name>
        <dbReference type="ChEBI" id="CHEBI:29103"/>
    </ligand>
</feature>
<dbReference type="PROSITE" id="PS00584">
    <property type="entry name" value="PFKB_KINASES_2"/>
    <property type="match status" value="1"/>
</dbReference>
<dbReference type="Pfam" id="PF00294">
    <property type="entry name" value="PfkB"/>
    <property type="match status" value="1"/>
</dbReference>
<comment type="catalytic activity">
    <reaction evidence="12">
        <text>D-ribose + ATP = D-ribose 5-phosphate + ADP + H(+)</text>
        <dbReference type="Rhea" id="RHEA:13697"/>
        <dbReference type="ChEBI" id="CHEBI:15378"/>
        <dbReference type="ChEBI" id="CHEBI:30616"/>
        <dbReference type="ChEBI" id="CHEBI:47013"/>
        <dbReference type="ChEBI" id="CHEBI:78346"/>
        <dbReference type="ChEBI" id="CHEBI:456216"/>
        <dbReference type="EC" id="2.7.1.15"/>
    </reaction>
</comment>
<dbReference type="PANTHER" id="PTHR10584">
    <property type="entry name" value="SUGAR KINASE"/>
    <property type="match status" value="1"/>
</dbReference>
<dbReference type="InterPro" id="IPR029056">
    <property type="entry name" value="Ribokinase-like"/>
</dbReference>
<comment type="activity regulation">
    <text evidence="12">Activated by a monovalent cation that binds near, but not in, the active site. The most likely occupant of the site in vivo is potassium. Ion binding induces a conformational change that may alter substrate affinity.</text>
</comment>